<name>A0A5A5S217_MICAE</name>
<evidence type="ECO:0008006" key="4">
    <source>
        <dbReference type="Google" id="ProtNLM"/>
    </source>
</evidence>
<evidence type="ECO:0000256" key="1">
    <source>
        <dbReference type="SAM" id="Phobius"/>
    </source>
</evidence>
<accession>A0A5A5S217</accession>
<proteinExistence type="predicted"/>
<reference evidence="2 3" key="1">
    <citation type="submission" date="2018-09" db="EMBL/GenBank/DDBJ databases">
        <title>Evolutionary history of phycoerythrin pigmentation in the water bloom-forming cyanobacterium Microcystis aeruginosa.</title>
        <authorList>
            <person name="Tanabe Y."/>
            <person name="Tanabe Y."/>
            <person name="Yamaguchi H."/>
        </authorList>
    </citation>
    <scope>NUCLEOTIDE SEQUENCE [LARGE SCALE GENOMIC DNA]</scope>
    <source>
        <strain evidence="2 3">NIES-2521</strain>
    </source>
</reference>
<comment type="caution">
    <text evidence="2">The sequence shown here is derived from an EMBL/GenBank/DDBJ whole genome shotgun (WGS) entry which is preliminary data.</text>
</comment>
<keyword evidence="1" id="KW-0472">Membrane</keyword>
<gene>
    <name evidence="2" type="ORF">MiTs_03373</name>
</gene>
<dbReference type="EMBL" id="BHVQ01000052">
    <property type="protein sequence ID" value="GCA81358.1"/>
    <property type="molecule type" value="Genomic_DNA"/>
</dbReference>
<protein>
    <recommendedName>
        <fullName evidence="4">H repeat-associated protein N-terminal domain-containing protein</fullName>
    </recommendedName>
</protein>
<dbReference type="Proteomes" id="UP000324689">
    <property type="component" value="Unassembled WGS sequence"/>
</dbReference>
<feature type="transmembrane region" description="Helical" evidence="1">
    <location>
        <begin position="24"/>
        <end position="51"/>
    </location>
</feature>
<evidence type="ECO:0000313" key="3">
    <source>
        <dbReference type="Proteomes" id="UP000324689"/>
    </source>
</evidence>
<organism evidence="2 3">
    <name type="scientific">Microcystis aeruginosa NIES-2521</name>
    <dbReference type="NCBI Taxonomy" id="2303983"/>
    <lineage>
        <taxon>Bacteria</taxon>
        <taxon>Bacillati</taxon>
        <taxon>Cyanobacteriota</taxon>
        <taxon>Cyanophyceae</taxon>
        <taxon>Oscillatoriophycideae</taxon>
        <taxon>Chroococcales</taxon>
        <taxon>Microcystaceae</taxon>
        <taxon>Microcystis</taxon>
    </lineage>
</organism>
<evidence type="ECO:0000313" key="2">
    <source>
        <dbReference type="EMBL" id="GCA81358.1"/>
    </source>
</evidence>
<keyword evidence="1" id="KW-1133">Transmembrane helix</keyword>
<sequence length="69" mass="7954">MLSLIEKLKQVNDFRKYKGKRHSLWLVLLVIILPTFRTSLSSIVVVCKFIVKGTHSGNKHPYLALLDFV</sequence>
<keyword evidence="1" id="KW-0812">Transmembrane</keyword>
<dbReference type="AlphaFoldDB" id="A0A5A5S217"/>